<dbReference type="PANTHER" id="PTHR42781:SF4">
    <property type="entry name" value="SPERMIDINE_PUTRESCINE IMPORT ATP-BINDING PROTEIN POTA"/>
    <property type="match status" value="1"/>
</dbReference>
<protein>
    <submittedName>
        <fullName evidence="7">2-aminoethylphosphonate ABC transport system ATP-binding subunit PhnT</fullName>
    </submittedName>
</protein>
<evidence type="ECO:0000313" key="7">
    <source>
        <dbReference type="EMBL" id="PQP08861.1"/>
    </source>
</evidence>
<dbReference type="InterPro" id="IPR013611">
    <property type="entry name" value="Transp-assoc_OB_typ2"/>
</dbReference>
<dbReference type="InterPro" id="IPR017662">
    <property type="entry name" value="AminoethylPonate_ABC_PhnT"/>
</dbReference>
<dbReference type="InterPro" id="IPR017871">
    <property type="entry name" value="ABC_transporter-like_CS"/>
</dbReference>
<keyword evidence="1" id="KW-0813">Transport</keyword>
<name>A0A2S8I292_BURCE</name>
<organism evidence="7 8">
    <name type="scientific">Burkholderia cepacia</name>
    <name type="common">Pseudomonas cepacia</name>
    <dbReference type="NCBI Taxonomy" id="292"/>
    <lineage>
        <taxon>Bacteria</taxon>
        <taxon>Pseudomonadati</taxon>
        <taxon>Pseudomonadota</taxon>
        <taxon>Betaproteobacteria</taxon>
        <taxon>Burkholderiales</taxon>
        <taxon>Burkholderiaceae</taxon>
        <taxon>Burkholderia</taxon>
        <taxon>Burkholderia cepacia complex</taxon>
    </lineage>
</organism>
<dbReference type="PROSITE" id="PS00211">
    <property type="entry name" value="ABC_TRANSPORTER_1"/>
    <property type="match status" value="1"/>
</dbReference>
<dbReference type="InterPro" id="IPR003439">
    <property type="entry name" value="ABC_transporter-like_ATP-bd"/>
</dbReference>
<dbReference type="RefSeq" id="WP_105393620.1">
    <property type="nucleotide sequence ID" value="NZ_PUIQ01000084.1"/>
</dbReference>
<dbReference type="GO" id="GO:0005524">
    <property type="term" value="F:ATP binding"/>
    <property type="evidence" value="ECO:0007669"/>
    <property type="project" value="UniProtKB-KW"/>
</dbReference>
<dbReference type="SMART" id="SM00382">
    <property type="entry name" value="AAA"/>
    <property type="match status" value="1"/>
</dbReference>
<dbReference type="GO" id="GO:0015697">
    <property type="term" value="P:quaternary ammonium group transport"/>
    <property type="evidence" value="ECO:0007669"/>
    <property type="project" value="UniProtKB-ARBA"/>
</dbReference>
<comment type="caution">
    <text evidence="7">The sequence shown here is derived from an EMBL/GenBank/DDBJ whole genome shotgun (WGS) entry which is preliminary data.</text>
</comment>
<evidence type="ECO:0000259" key="6">
    <source>
        <dbReference type="PROSITE" id="PS50893"/>
    </source>
</evidence>
<dbReference type="Pfam" id="PF08402">
    <property type="entry name" value="TOBE_2"/>
    <property type="match status" value="1"/>
</dbReference>
<feature type="domain" description="ABC transporter" evidence="6">
    <location>
        <begin position="31"/>
        <end position="264"/>
    </location>
</feature>
<dbReference type="InterPro" id="IPR003593">
    <property type="entry name" value="AAA+_ATPase"/>
</dbReference>
<dbReference type="Pfam" id="PF00005">
    <property type="entry name" value="ABC_tran"/>
    <property type="match status" value="1"/>
</dbReference>
<dbReference type="GO" id="GO:0022857">
    <property type="term" value="F:transmembrane transporter activity"/>
    <property type="evidence" value="ECO:0007669"/>
    <property type="project" value="InterPro"/>
</dbReference>
<evidence type="ECO:0000256" key="4">
    <source>
        <dbReference type="ARBA" id="ARBA00022741"/>
    </source>
</evidence>
<dbReference type="SUPFAM" id="SSF52540">
    <property type="entry name" value="P-loop containing nucleoside triphosphate hydrolases"/>
    <property type="match status" value="1"/>
</dbReference>
<evidence type="ECO:0000256" key="1">
    <source>
        <dbReference type="ARBA" id="ARBA00022448"/>
    </source>
</evidence>
<dbReference type="InterPro" id="IPR008995">
    <property type="entry name" value="Mo/tungstate-bd_C_term_dom"/>
</dbReference>
<evidence type="ECO:0000256" key="5">
    <source>
        <dbReference type="ARBA" id="ARBA00022840"/>
    </source>
</evidence>
<dbReference type="EMBL" id="PUIQ01000084">
    <property type="protein sequence ID" value="PQP08861.1"/>
    <property type="molecule type" value="Genomic_DNA"/>
</dbReference>
<accession>A0A2S8I292</accession>
<keyword evidence="3" id="KW-0997">Cell inner membrane</keyword>
<dbReference type="GO" id="GO:0016887">
    <property type="term" value="F:ATP hydrolysis activity"/>
    <property type="evidence" value="ECO:0007669"/>
    <property type="project" value="InterPro"/>
</dbReference>
<dbReference type="NCBIfam" id="TIGR03258">
    <property type="entry name" value="PhnT"/>
    <property type="match status" value="1"/>
</dbReference>
<dbReference type="InterPro" id="IPR050093">
    <property type="entry name" value="ABC_SmlMolc_Importer"/>
</dbReference>
<keyword evidence="4" id="KW-0547">Nucleotide-binding</keyword>
<evidence type="ECO:0000256" key="2">
    <source>
        <dbReference type="ARBA" id="ARBA00022475"/>
    </source>
</evidence>
<sequence>MNPVETTLTHPGAFGAAEPHATLRSGAPGGVQIQHLSVRYGARTVLEDLSLSIGAGEFLTVLGKSGCGKTTLLRFIAGFVKADGLTGTLTVAGRDLTYAPPHKRNLGLLFQNYALFPHLSVFENVAFGLRARGMASSEVTRRVADALKLVQLGDAGHHLPAQLSGGMQQRVALARALVIEPDVLLLDEPLSALDANLRASVRSELKALHERLPNLTVVCVTHDRDDALVLSDRALLLRDGRIAQLGTPQQLYDAPRDGYVARYLGPANLLPPHVIFPLGDPRHEVRDKVACVRPERLTVMPLAAGGLHGTVSSVEWQGADLSIAVVIDAAPDEPVRVTMQRGRGAAPERGARVSLHCEADDVVLIEP</sequence>
<dbReference type="AlphaFoldDB" id="A0A2S8I292"/>
<keyword evidence="2" id="KW-1003">Cell membrane</keyword>
<dbReference type="Gene3D" id="3.40.50.300">
    <property type="entry name" value="P-loop containing nucleotide triphosphate hydrolases"/>
    <property type="match status" value="1"/>
</dbReference>
<keyword evidence="3" id="KW-0472">Membrane</keyword>
<evidence type="ECO:0000256" key="3">
    <source>
        <dbReference type="ARBA" id="ARBA00022519"/>
    </source>
</evidence>
<proteinExistence type="predicted"/>
<reference evidence="7 8" key="1">
    <citation type="submission" date="2018-02" db="EMBL/GenBank/DDBJ databases">
        <title>Draft genome sequencing of Burkholderia cepacia Y14-15.</title>
        <authorList>
            <person name="Zheng B.-X."/>
        </authorList>
    </citation>
    <scope>NUCLEOTIDE SEQUENCE [LARGE SCALE GENOMIC DNA]</scope>
    <source>
        <strain evidence="7 8">Y14-15</strain>
    </source>
</reference>
<gene>
    <name evidence="7" type="primary">phnT</name>
    <name evidence="7" type="ORF">C5615_35845</name>
</gene>
<dbReference type="PANTHER" id="PTHR42781">
    <property type="entry name" value="SPERMIDINE/PUTRESCINE IMPORT ATP-BINDING PROTEIN POTA"/>
    <property type="match status" value="1"/>
</dbReference>
<evidence type="ECO:0000313" key="8">
    <source>
        <dbReference type="Proteomes" id="UP000238206"/>
    </source>
</evidence>
<dbReference type="FunFam" id="3.40.50.300:FF:000425">
    <property type="entry name" value="Probable ABC transporter, ATP-binding subunit"/>
    <property type="match status" value="1"/>
</dbReference>
<keyword evidence="5 7" id="KW-0067">ATP-binding</keyword>
<dbReference type="InterPro" id="IPR027417">
    <property type="entry name" value="P-loop_NTPase"/>
</dbReference>
<dbReference type="SUPFAM" id="SSF50331">
    <property type="entry name" value="MOP-like"/>
    <property type="match status" value="1"/>
</dbReference>
<dbReference type="Proteomes" id="UP000238206">
    <property type="component" value="Unassembled WGS sequence"/>
</dbReference>
<dbReference type="PROSITE" id="PS50893">
    <property type="entry name" value="ABC_TRANSPORTER_2"/>
    <property type="match status" value="1"/>
</dbReference>
<dbReference type="GO" id="GO:0043190">
    <property type="term" value="C:ATP-binding cassette (ABC) transporter complex"/>
    <property type="evidence" value="ECO:0007669"/>
    <property type="project" value="InterPro"/>
</dbReference>